<dbReference type="Proteomes" id="UP000823941">
    <property type="component" value="Chromosome 11"/>
</dbReference>
<dbReference type="InterPro" id="IPR000477">
    <property type="entry name" value="RT_dom"/>
</dbReference>
<feature type="domain" description="Reverse transcriptase" evidence="1">
    <location>
        <begin position="97"/>
        <end position="363"/>
    </location>
</feature>
<dbReference type="PANTHER" id="PTHR33332">
    <property type="entry name" value="REVERSE TRANSCRIPTASE DOMAIN-CONTAINING PROTEIN"/>
    <property type="match status" value="1"/>
</dbReference>
<evidence type="ECO:0000313" key="3">
    <source>
        <dbReference type="Proteomes" id="UP000823941"/>
    </source>
</evidence>
<dbReference type="InterPro" id="IPR043502">
    <property type="entry name" value="DNA/RNA_pol_sf"/>
</dbReference>
<dbReference type="PROSITE" id="PS50878">
    <property type="entry name" value="RT_POL"/>
    <property type="match status" value="1"/>
</dbReference>
<dbReference type="SUPFAM" id="SSF56672">
    <property type="entry name" value="DNA/RNA polymerases"/>
    <property type="match status" value="1"/>
</dbReference>
<name>A0ABQ7QNQ4_PLUXY</name>
<keyword evidence="3" id="KW-1185">Reference proteome</keyword>
<evidence type="ECO:0000313" key="2">
    <source>
        <dbReference type="EMBL" id="KAG7306678.1"/>
    </source>
</evidence>
<evidence type="ECO:0000259" key="1">
    <source>
        <dbReference type="PROSITE" id="PS50878"/>
    </source>
</evidence>
<gene>
    <name evidence="2" type="ORF">JYU34_008102</name>
</gene>
<accession>A0ABQ7QNQ4</accession>
<reference evidence="2 3" key="1">
    <citation type="submission" date="2021-06" db="EMBL/GenBank/DDBJ databases">
        <title>A haploid diamondback moth (Plutella xylostella L.) genome assembly resolves 31 chromosomes and identifies a diamide resistance mutation.</title>
        <authorList>
            <person name="Ward C.M."/>
            <person name="Perry K.D."/>
            <person name="Baker G."/>
            <person name="Powis K."/>
            <person name="Heckel D.G."/>
            <person name="Baxter S.W."/>
        </authorList>
    </citation>
    <scope>NUCLEOTIDE SEQUENCE [LARGE SCALE GENOMIC DNA]</scope>
    <source>
        <strain evidence="2 3">LV</strain>
        <tissue evidence="2">Single pupa</tissue>
    </source>
</reference>
<sequence>MHYHNEIAADGPSIANLFAKNFSSVYTDVFRTTTNDNPLSVLNVPSLHSICLTKYNIERKLQCLDINKGVGYDDVPPVFLKACAKHIAYPLYIIFNLSLKQGIFPSQWKYTLVVPVPKDGDKTNVQYYRPICLLSTVAKVFEALVCPHLIWHTKQLLSKQQHGFFKKRSTTTNLVSFIEFTLKEMSIGGEVDAIYTDFSKAFDKVPHSVLVQKLSSHFGVGGPLLDWCRSYLSDRLQTVVVNGFRSDSFYANSGVPQGSHLGPLLFLMFINDIQDHISYSNYELYADDLKLFRTVKTKEDTDKLQNDINGLITWCKINKMELNAKKCYFIKFSRKKNKMQNKYVINDVQVSQVEEIRDLGVVLDSELKFVPHINNIVNKSFKMLGFIYRNTKDFRTDTALKLLFFSLVRSIIEYNSIVWSPFYKNHIERIESVQRKFTKRIAYLNQQHYKKDYTDRLKLFNMISLDQRRTFLGQTFLFKLLNDQIDSPNLLSKINIRVPRTSARVCNLQPLFVAHTCTKYTGNSPLNNLCKSYNSLFSNLFADHGFDIFSNSFNKFKNIVLNSFKVREDA</sequence>
<dbReference type="CDD" id="cd01650">
    <property type="entry name" value="RT_nLTR_like"/>
    <property type="match status" value="1"/>
</dbReference>
<comment type="caution">
    <text evidence="2">The sequence shown here is derived from an EMBL/GenBank/DDBJ whole genome shotgun (WGS) entry which is preliminary data.</text>
</comment>
<protein>
    <recommendedName>
        <fullName evidence="1">Reverse transcriptase domain-containing protein</fullName>
    </recommendedName>
</protein>
<dbReference type="Pfam" id="PF00078">
    <property type="entry name" value="RVT_1"/>
    <property type="match status" value="1"/>
</dbReference>
<dbReference type="EMBL" id="JAHIBW010000011">
    <property type="protein sequence ID" value="KAG7306678.1"/>
    <property type="molecule type" value="Genomic_DNA"/>
</dbReference>
<organism evidence="2 3">
    <name type="scientific">Plutella xylostella</name>
    <name type="common">Diamondback moth</name>
    <name type="synonym">Plutella maculipennis</name>
    <dbReference type="NCBI Taxonomy" id="51655"/>
    <lineage>
        <taxon>Eukaryota</taxon>
        <taxon>Metazoa</taxon>
        <taxon>Ecdysozoa</taxon>
        <taxon>Arthropoda</taxon>
        <taxon>Hexapoda</taxon>
        <taxon>Insecta</taxon>
        <taxon>Pterygota</taxon>
        <taxon>Neoptera</taxon>
        <taxon>Endopterygota</taxon>
        <taxon>Lepidoptera</taxon>
        <taxon>Glossata</taxon>
        <taxon>Ditrysia</taxon>
        <taxon>Yponomeutoidea</taxon>
        <taxon>Plutellidae</taxon>
        <taxon>Plutella</taxon>
    </lineage>
</organism>
<proteinExistence type="predicted"/>